<protein>
    <submittedName>
        <fullName evidence="2">Uncharacterized protein</fullName>
    </submittedName>
</protein>
<comment type="caution">
    <text evidence="2">The sequence shown here is derived from an EMBL/GenBank/DDBJ whole genome shotgun (WGS) entry which is preliminary data.</text>
</comment>
<evidence type="ECO:0000256" key="1">
    <source>
        <dbReference type="SAM" id="SignalP"/>
    </source>
</evidence>
<evidence type="ECO:0000313" key="3">
    <source>
        <dbReference type="Proteomes" id="UP000494206"/>
    </source>
</evidence>
<accession>A0A8S1E2T5</accession>
<dbReference type="EMBL" id="CADEPM010000001">
    <property type="protein sequence ID" value="CAB3397949.1"/>
    <property type="molecule type" value="Genomic_DNA"/>
</dbReference>
<dbReference type="Proteomes" id="UP000494206">
    <property type="component" value="Unassembled WGS sequence"/>
</dbReference>
<dbReference type="OrthoDB" id="5863913at2759"/>
<name>A0A8S1E2T5_9PELO</name>
<dbReference type="AlphaFoldDB" id="A0A8S1E2T5"/>
<feature type="chain" id="PRO_5035715684" evidence="1">
    <location>
        <begin position="18"/>
        <end position="126"/>
    </location>
</feature>
<gene>
    <name evidence="2" type="ORF">CBOVIS_LOCUS1289</name>
</gene>
<evidence type="ECO:0000313" key="2">
    <source>
        <dbReference type="EMBL" id="CAB3397949.1"/>
    </source>
</evidence>
<feature type="signal peptide" evidence="1">
    <location>
        <begin position="1"/>
        <end position="17"/>
    </location>
</feature>
<keyword evidence="1" id="KW-0732">Signal</keyword>
<proteinExistence type="predicted"/>
<reference evidence="2 3" key="1">
    <citation type="submission" date="2020-04" db="EMBL/GenBank/DDBJ databases">
        <authorList>
            <person name="Laetsch R D."/>
            <person name="Stevens L."/>
            <person name="Kumar S."/>
            <person name="Blaxter L. M."/>
        </authorList>
    </citation>
    <scope>NUCLEOTIDE SEQUENCE [LARGE SCALE GENOMIC DNA]</scope>
</reference>
<keyword evidence="3" id="KW-1185">Reference proteome</keyword>
<sequence>MRFYFPLIQLIIFCVSASTFVVKRQSGLDSSDSDDVKIRAKRLYYVPYGTTYGNTYGNTYGTNYYGSGYNYPTYSGYGGYGGYYPTMSNGIFPLPGGYYPGSIVGAGSMWAAHGGLVGNILGFLIG</sequence>
<organism evidence="2 3">
    <name type="scientific">Caenorhabditis bovis</name>
    <dbReference type="NCBI Taxonomy" id="2654633"/>
    <lineage>
        <taxon>Eukaryota</taxon>
        <taxon>Metazoa</taxon>
        <taxon>Ecdysozoa</taxon>
        <taxon>Nematoda</taxon>
        <taxon>Chromadorea</taxon>
        <taxon>Rhabditida</taxon>
        <taxon>Rhabditina</taxon>
        <taxon>Rhabditomorpha</taxon>
        <taxon>Rhabditoidea</taxon>
        <taxon>Rhabditidae</taxon>
        <taxon>Peloderinae</taxon>
        <taxon>Caenorhabditis</taxon>
    </lineage>
</organism>